<accession>A0A0C9XXP9</accession>
<dbReference type="Proteomes" id="UP000054018">
    <property type="component" value="Unassembled WGS sequence"/>
</dbReference>
<feature type="compositionally biased region" description="Low complexity" evidence="1">
    <location>
        <begin position="16"/>
        <end position="26"/>
    </location>
</feature>
<dbReference type="AlphaFoldDB" id="A0A0C9XXP9"/>
<reference evidence="2 3" key="1">
    <citation type="submission" date="2014-04" db="EMBL/GenBank/DDBJ databases">
        <authorList>
            <consortium name="DOE Joint Genome Institute"/>
            <person name="Kuo A."/>
            <person name="Kohler A."/>
            <person name="Costa M.D."/>
            <person name="Nagy L.G."/>
            <person name="Floudas D."/>
            <person name="Copeland A."/>
            <person name="Barry K.W."/>
            <person name="Cichocki N."/>
            <person name="Veneault-Fourrey C."/>
            <person name="LaButti K."/>
            <person name="Lindquist E.A."/>
            <person name="Lipzen A."/>
            <person name="Lundell T."/>
            <person name="Morin E."/>
            <person name="Murat C."/>
            <person name="Sun H."/>
            <person name="Tunlid A."/>
            <person name="Henrissat B."/>
            <person name="Grigoriev I.V."/>
            <person name="Hibbett D.S."/>
            <person name="Martin F."/>
            <person name="Nordberg H.P."/>
            <person name="Cantor M.N."/>
            <person name="Hua S.X."/>
        </authorList>
    </citation>
    <scope>NUCLEOTIDE SEQUENCE [LARGE SCALE GENOMIC DNA]</scope>
    <source>
        <strain evidence="2 3">441</strain>
    </source>
</reference>
<evidence type="ECO:0000256" key="1">
    <source>
        <dbReference type="SAM" id="MobiDB-lite"/>
    </source>
</evidence>
<sequence>MASENGDVRKTLPDFQNQTSSQEQSSTFDDIYALYINDPGDHDLLDEEEDMMDV</sequence>
<feature type="region of interest" description="Disordered" evidence="1">
    <location>
        <begin position="1"/>
        <end position="26"/>
    </location>
</feature>
<protein>
    <submittedName>
        <fullName evidence="2">Unplaced genomic scaffold scaffold_149, whole genome shotgun sequence</fullName>
    </submittedName>
</protein>
<dbReference type="EMBL" id="KN833833">
    <property type="protein sequence ID" value="KIK17280.1"/>
    <property type="molecule type" value="Genomic_DNA"/>
</dbReference>
<keyword evidence="3" id="KW-1185">Reference proteome</keyword>
<dbReference type="HOGENOM" id="CLU_212898_0_0_1"/>
<organism evidence="2 3">
    <name type="scientific">Pisolithus microcarpus 441</name>
    <dbReference type="NCBI Taxonomy" id="765257"/>
    <lineage>
        <taxon>Eukaryota</taxon>
        <taxon>Fungi</taxon>
        <taxon>Dikarya</taxon>
        <taxon>Basidiomycota</taxon>
        <taxon>Agaricomycotina</taxon>
        <taxon>Agaricomycetes</taxon>
        <taxon>Agaricomycetidae</taxon>
        <taxon>Boletales</taxon>
        <taxon>Sclerodermatineae</taxon>
        <taxon>Pisolithaceae</taxon>
        <taxon>Pisolithus</taxon>
    </lineage>
</organism>
<gene>
    <name evidence="2" type="ORF">PISMIDRAFT_15236</name>
</gene>
<proteinExistence type="predicted"/>
<feature type="compositionally biased region" description="Basic and acidic residues" evidence="1">
    <location>
        <begin position="1"/>
        <end position="12"/>
    </location>
</feature>
<evidence type="ECO:0000313" key="3">
    <source>
        <dbReference type="Proteomes" id="UP000054018"/>
    </source>
</evidence>
<reference evidence="3" key="2">
    <citation type="submission" date="2015-01" db="EMBL/GenBank/DDBJ databases">
        <title>Evolutionary Origins and Diversification of the Mycorrhizal Mutualists.</title>
        <authorList>
            <consortium name="DOE Joint Genome Institute"/>
            <consortium name="Mycorrhizal Genomics Consortium"/>
            <person name="Kohler A."/>
            <person name="Kuo A."/>
            <person name="Nagy L.G."/>
            <person name="Floudas D."/>
            <person name="Copeland A."/>
            <person name="Barry K.W."/>
            <person name="Cichocki N."/>
            <person name="Veneault-Fourrey C."/>
            <person name="LaButti K."/>
            <person name="Lindquist E.A."/>
            <person name="Lipzen A."/>
            <person name="Lundell T."/>
            <person name="Morin E."/>
            <person name="Murat C."/>
            <person name="Riley R."/>
            <person name="Ohm R."/>
            <person name="Sun H."/>
            <person name="Tunlid A."/>
            <person name="Henrissat B."/>
            <person name="Grigoriev I.V."/>
            <person name="Hibbett D.S."/>
            <person name="Martin F."/>
        </authorList>
    </citation>
    <scope>NUCLEOTIDE SEQUENCE [LARGE SCALE GENOMIC DNA]</scope>
    <source>
        <strain evidence="3">441</strain>
    </source>
</reference>
<name>A0A0C9XXP9_9AGAM</name>
<evidence type="ECO:0000313" key="2">
    <source>
        <dbReference type="EMBL" id="KIK17280.1"/>
    </source>
</evidence>